<name>A0ABW6G062_9PSEU</name>
<evidence type="ECO:0000313" key="1">
    <source>
        <dbReference type="EMBL" id="MFD6792570.1"/>
    </source>
</evidence>
<dbReference type="EMBL" id="JBHXCV010000002">
    <property type="protein sequence ID" value="MFD6792570.1"/>
    <property type="molecule type" value="Genomic_DNA"/>
</dbReference>
<sequence>MRYYLLRPDVAGELGAGTVLDTSTHPPVVHQLEYVISAWFGSDILESFPCFVISAELGKALHESGFGSFELADMQLTVTPEAEELRKDMDVREFPEFVWLKIFGQAGVDDIGVDRRASLVVSDRALKLLRRFDLDGCDIEDYQDS</sequence>
<dbReference type="Proteomes" id="UP001598673">
    <property type="component" value="Unassembled WGS sequence"/>
</dbReference>
<proteinExistence type="predicted"/>
<evidence type="ECO:0000313" key="2">
    <source>
        <dbReference type="Proteomes" id="UP001598673"/>
    </source>
</evidence>
<comment type="caution">
    <text evidence="1">The sequence shown here is derived from an EMBL/GenBank/DDBJ whole genome shotgun (WGS) entry which is preliminary data.</text>
</comment>
<organism evidence="1 2">
    <name type="scientific">Prauserella salsuginis</name>
    <dbReference type="NCBI Taxonomy" id="387889"/>
    <lineage>
        <taxon>Bacteria</taxon>
        <taxon>Bacillati</taxon>
        <taxon>Actinomycetota</taxon>
        <taxon>Actinomycetes</taxon>
        <taxon>Pseudonocardiales</taxon>
        <taxon>Pseudonocardiaceae</taxon>
        <taxon>Prauserella</taxon>
        <taxon>Prauserella salsuginis group</taxon>
    </lineage>
</organism>
<dbReference type="RefSeq" id="WP_258936872.1">
    <property type="nucleotide sequence ID" value="NZ_JANBBF010000010.1"/>
</dbReference>
<protein>
    <submittedName>
        <fullName evidence="1">Uncharacterized protein</fullName>
    </submittedName>
</protein>
<keyword evidence="2" id="KW-1185">Reference proteome</keyword>
<gene>
    <name evidence="1" type="ORF">ACFWGY_04480</name>
</gene>
<reference evidence="1 2" key="1">
    <citation type="submission" date="2024-09" db="EMBL/GenBank/DDBJ databases">
        <title>The Natural Products Discovery Center: Release of the First 8490 Sequenced Strains for Exploring Actinobacteria Biosynthetic Diversity.</title>
        <authorList>
            <person name="Kalkreuter E."/>
            <person name="Kautsar S.A."/>
            <person name="Yang D."/>
            <person name="Bader C.D."/>
            <person name="Teijaro C.N."/>
            <person name="Fluegel L."/>
            <person name="Davis C.M."/>
            <person name="Simpson J.R."/>
            <person name="Lauterbach L."/>
            <person name="Steele A.D."/>
            <person name="Gui C."/>
            <person name="Meng S."/>
            <person name="Li G."/>
            <person name="Viehrig K."/>
            <person name="Ye F."/>
            <person name="Su P."/>
            <person name="Kiefer A.F."/>
            <person name="Nichols A."/>
            <person name="Cepeda A.J."/>
            <person name="Yan W."/>
            <person name="Fan B."/>
            <person name="Jiang Y."/>
            <person name="Adhikari A."/>
            <person name="Zheng C.-J."/>
            <person name="Schuster L."/>
            <person name="Cowan T.M."/>
            <person name="Smanski M.J."/>
            <person name="Chevrette M.G."/>
            <person name="De Carvalho L.P.S."/>
            <person name="Shen B."/>
        </authorList>
    </citation>
    <scope>NUCLEOTIDE SEQUENCE [LARGE SCALE GENOMIC DNA]</scope>
    <source>
        <strain evidence="1 2">NPDC060353</strain>
    </source>
</reference>
<accession>A0ABW6G062</accession>